<evidence type="ECO:0000313" key="2">
    <source>
        <dbReference type="EMBL" id="CAD7691855.1"/>
    </source>
</evidence>
<feature type="compositionally biased region" description="Low complexity" evidence="1">
    <location>
        <begin position="249"/>
        <end position="258"/>
    </location>
</feature>
<feature type="region of interest" description="Disordered" evidence="1">
    <location>
        <begin position="1"/>
        <end position="401"/>
    </location>
</feature>
<gene>
    <name evidence="2" type="ORF">NYPRO_LOCUS24650</name>
</gene>
<sequence>MGLSSKHSSTECVESEQEFHVHQPKCTKQRGRCSISFMEGISGEKRSDAGKTKTTTTEDPSEPRSSGFPNKPRTPSVPPCPSLSRGLARESPAGPPPKTTESCRTAAPQAGSGPRRPPAPTGSDRLLGGGGSGGGGDLGGRGGAASRGPGARPPPRPLCLSGSGCPRRAPRRRRPGRPRRRPGAHTPGIVLRPEREPVRASRGRRTSGHDGRMTPPSLCFQSRPAGPPPPEAPPGARGRPGPPTPTPRPGASRRAPSPRCAPLTLRGQERRSRARARRRRGGAGPRPPGGTSRAPRSGRRGPGAGRRREARGGRRGRRRGDRRPRRLTLLAALARRRLTPPPAAGWADSEGDRDARGQAWAPRGPAGGALRRLGYGRGSCVAPGSERASSPGAHGSRAPAD</sequence>
<feature type="compositionally biased region" description="Low complexity" evidence="1">
    <location>
        <begin position="357"/>
        <end position="373"/>
    </location>
</feature>
<feature type="compositionally biased region" description="Polar residues" evidence="1">
    <location>
        <begin position="52"/>
        <end position="68"/>
    </location>
</feature>
<feature type="compositionally biased region" description="Basic and acidic residues" evidence="1">
    <location>
        <begin position="42"/>
        <end position="51"/>
    </location>
</feature>
<dbReference type="AlphaFoldDB" id="A0A811ZTA1"/>
<feature type="compositionally biased region" description="Polar residues" evidence="1">
    <location>
        <begin position="1"/>
        <end position="12"/>
    </location>
</feature>
<feature type="compositionally biased region" description="Basic residues" evidence="1">
    <location>
        <begin position="272"/>
        <end position="281"/>
    </location>
</feature>
<dbReference type="Proteomes" id="UP000645828">
    <property type="component" value="Unassembled WGS sequence"/>
</dbReference>
<keyword evidence="3" id="KW-1185">Reference proteome</keyword>
<comment type="caution">
    <text evidence="2">The sequence shown here is derived from an EMBL/GenBank/DDBJ whole genome shotgun (WGS) entry which is preliminary data.</text>
</comment>
<reference evidence="2" key="1">
    <citation type="submission" date="2020-12" db="EMBL/GenBank/DDBJ databases">
        <authorList>
            <consortium name="Molecular Ecology Group"/>
        </authorList>
    </citation>
    <scope>NUCLEOTIDE SEQUENCE</scope>
    <source>
        <strain evidence="2">TBG_1078</strain>
    </source>
</reference>
<evidence type="ECO:0000256" key="1">
    <source>
        <dbReference type="SAM" id="MobiDB-lite"/>
    </source>
</evidence>
<protein>
    <submittedName>
        <fullName evidence="2">(raccoon dog) hypothetical protein</fullName>
    </submittedName>
</protein>
<organism evidence="2 3">
    <name type="scientific">Nyctereutes procyonoides</name>
    <name type="common">Raccoon dog</name>
    <name type="synonym">Canis procyonoides</name>
    <dbReference type="NCBI Taxonomy" id="34880"/>
    <lineage>
        <taxon>Eukaryota</taxon>
        <taxon>Metazoa</taxon>
        <taxon>Chordata</taxon>
        <taxon>Craniata</taxon>
        <taxon>Vertebrata</taxon>
        <taxon>Euteleostomi</taxon>
        <taxon>Mammalia</taxon>
        <taxon>Eutheria</taxon>
        <taxon>Laurasiatheria</taxon>
        <taxon>Carnivora</taxon>
        <taxon>Caniformia</taxon>
        <taxon>Canidae</taxon>
        <taxon>Nyctereutes</taxon>
    </lineage>
</organism>
<dbReference type="EMBL" id="CAJHUB010000775">
    <property type="protein sequence ID" value="CAD7691855.1"/>
    <property type="molecule type" value="Genomic_DNA"/>
</dbReference>
<feature type="compositionally biased region" description="Basic residues" evidence="1">
    <location>
        <begin position="313"/>
        <end position="326"/>
    </location>
</feature>
<evidence type="ECO:0000313" key="3">
    <source>
        <dbReference type="Proteomes" id="UP000645828"/>
    </source>
</evidence>
<feature type="compositionally biased region" description="Basic residues" evidence="1">
    <location>
        <begin position="168"/>
        <end position="183"/>
    </location>
</feature>
<feature type="compositionally biased region" description="Basic residues" evidence="1">
    <location>
        <begin position="22"/>
        <end position="31"/>
    </location>
</feature>
<accession>A0A811ZTA1</accession>
<name>A0A811ZTA1_NYCPR</name>
<proteinExistence type="predicted"/>
<feature type="compositionally biased region" description="Gly residues" evidence="1">
    <location>
        <begin position="127"/>
        <end position="145"/>
    </location>
</feature>